<gene>
    <name evidence="3" type="ORF">DOO78_23790</name>
</gene>
<organism evidence="3 4">
    <name type="scientific">Roseicella frigidaeris</name>
    <dbReference type="NCBI Taxonomy" id="2230885"/>
    <lineage>
        <taxon>Bacteria</taxon>
        <taxon>Pseudomonadati</taxon>
        <taxon>Pseudomonadota</taxon>
        <taxon>Alphaproteobacteria</taxon>
        <taxon>Acetobacterales</taxon>
        <taxon>Roseomonadaceae</taxon>
        <taxon>Roseicella</taxon>
    </lineage>
</organism>
<keyword evidence="4" id="KW-1185">Reference proteome</keyword>
<evidence type="ECO:0000313" key="4">
    <source>
        <dbReference type="Proteomes" id="UP000249065"/>
    </source>
</evidence>
<name>A0A327LZ11_9PROT</name>
<feature type="region of interest" description="Disordered" evidence="1">
    <location>
        <begin position="161"/>
        <end position="184"/>
    </location>
</feature>
<accession>A0A327LZ11</accession>
<evidence type="ECO:0000259" key="2">
    <source>
        <dbReference type="Pfam" id="PF17680"/>
    </source>
</evidence>
<evidence type="ECO:0000256" key="1">
    <source>
        <dbReference type="SAM" id="MobiDB-lite"/>
    </source>
</evidence>
<sequence length="345" mass="35992">MAGSLETGLQSLAQSLLSGIPAAQRPALSVMPFPGADQSCTVMSVFVVDELTTTLITSVQPRPRLVERQQLETIVAQNRLNEFMTDPEQRRRVGGLLNIGALLVGTYAVIGDRVRVNARLVAIDTGETTAAAAVSIPRTGELTDLLRQDAGRGRNCLTAAATRSVAAPSTSGAQAPPRPAESGLACEEQEGVRVCVRSLRRSGSEAQLLLDVENIGSGPVGLAMVGPAPSLLDNEGTVYEATQVASVPVCGGKLGSRSMEADNQLMCLIANYMLARAAFRPLPPGAHAAIAIKLRAKDTPTGDSFTLAAALGILPRLTSSMPAQEAQNLQARLHLVALSDLSGSP</sequence>
<comment type="caution">
    <text evidence="3">The sequence shown here is derived from an EMBL/GenBank/DDBJ whole genome shotgun (WGS) entry which is preliminary data.</text>
</comment>
<dbReference type="AlphaFoldDB" id="A0A327LZ11"/>
<dbReference type="InterPro" id="IPR041215">
    <property type="entry name" value="FlgO_dom"/>
</dbReference>
<dbReference type="EMBL" id="QLIX01000031">
    <property type="protein sequence ID" value="RAI55387.1"/>
    <property type="molecule type" value="Genomic_DNA"/>
</dbReference>
<evidence type="ECO:0000313" key="3">
    <source>
        <dbReference type="EMBL" id="RAI55387.1"/>
    </source>
</evidence>
<dbReference type="Proteomes" id="UP000249065">
    <property type="component" value="Unassembled WGS sequence"/>
</dbReference>
<protein>
    <recommendedName>
        <fullName evidence="2">FlgO domain-containing protein</fullName>
    </recommendedName>
</protein>
<proteinExistence type="predicted"/>
<dbReference type="Pfam" id="PF17680">
    <property type="entry name" value="FlgO"/>
    <property type="match status" value="1"/>
</dbReference>
<reference evidence="4" key="1">
    <citation type="submission" date="2018-06" db="EMBL/GenBank/DDBJ databases">
        <authorList>
            <person name="Khan S.A."/>
        </authorList>
    </citation>
    <scope>NUCLEOTIDE SEQUENCE [LARGE SCALE GENOMIC DNA]</scope>
    <source>
        <strain evidence="4">DB-1506</strain>
    </source>
</reference>
<dbReference type="Gene3D" id="3.40.50.10610">
    <property type="entry name" value="ABC-type transport auxiliary lipoprotein component"/>
    <property type="match status" value="1"/>
</dbReference>
<feature type="domain" description="FlgO" evidence="2">
    <location>
        <begin position="96"/>
        <end position="139"/>
    </location>
</feature>